<dbReference type="Proteomes" id="UP000054821">
    <property type="component" value="Unassembled WGS sequence"/>
</dbReference>
<feature type="compositionally biased region" description="Basic and acidic residues" evidence="11">
    <location>
        <begin position="132"/>
        <end position="145"/>
    </location>
</feature>
<keyword evidence="4" id="KW-0285">Flavoprotein</keyword>
<evidence type="ECO:0000256" key="5">
    <source>
        <dbReference type="ARBA" id="ARBA00022827"/>
    </source>
</evidence>
<feature type="domain" description="FAD-binding PCMH-type" evidence="12">
    <location>
        <begin position="189"/>
        <end position="368"/>
    </location>
</feature>
<comment type="subcellular location">
    <subcellularLocation>
        <location evidence="2">Mitochondrion</location>
    </subcellularLocation>
</comment>
<evidence type="ECO:0000256" key="11">
    <source>
        <dbReference type="SAM" id="MobiDB-lite"/>
    </source>
</evidence>
<comment type="similarity">
    <text evidence="3">Belongs to the FAD-binding oxidoreductase/transferase type 4 family.</text>
</comment>
<dbReference type="GO" id="GO:0008720">
    <property type="term" value="F:D-lactate dehydrogenase (NAD+) activity"/>
    <property type="evidence" value="ECO:0007669"/>
    <property type="project" value="TreeGrafter"/>
</dbReference>
<dbReference type="InterPro" id="IPR016166">
    <property type="entry name" value="FAD-bd_PCMH"/>
</dbReference>
<dbReference type="InterPro" id="IPR004113">
    <property type="entry name" value="FAD-bd_oxidored_4_C"/>
</dbReference>
<dbReference type="FunFam" id="3.30.465.10:FF:000014">
    <property type="entry name" value="D-lactate dehydrogenase (Cytochrome), putative"/>
    <property type="match status" value="1"/>
</dbReference>
<dbReference type="InterPro" id="IPR036318">
    <property type="entry name" value="FAD-bd_PCMH-like_sf"/>
</dbReference>
<dbReference type="SUPFAM" id="SSF56176">
    <property type="entry name" value="FAD-binding/transporter-associated domain-like"/>
    <property type="match status" value="1"/>
</dbReference>
<dbReference type="FunFam" id="1.10.45.10:FF:000001">
    <property type="entry name" value="D-lactate dehydrogenase mitochondrial"/>
    <property type="match status" value="1"/>
</dbReference>
<keyword evidence="8" id="KW-0496">Mitochondrion</keyword>
<evidence type="ECO:0000256" key="1">
    <source>
        <dbReference type="ARBA" id="ARBA00001974"/>
    </source>
</evidence>
<accession>A0A2P4ZZC0</accession>
<dbReference type="GO" id="GO:0004458">
    <property type="term" value="F:D-lactate dehydrogenase (cytochrome) activity"/>
    <property type="evidence" value="ECO:0007669"/>
    <property type="project" value="UniProtKB-EC"/>
</dbReference>
<dbReference type="Gene3D" id="1.10.45.10">
    <property type="entry name" value="Vanillyl-alcohol Oxidase, Chain A, domain 4"/>
    <property type="match status" value="1"/>
</dbReference>
<dbReference type="STRING" id="398673.A0A2P4ZZC0"/>
<protein>
    <recommendedName>
        <fullName evidence="9">D-lactate dehydrogenase (cytochrome)</fullName>
        <ecNumber evidence="9">1.1.2.4</ecNumber>
    </recommendedName>
</protein>
<dbReference type="EC" id="1.1.2.4" evidence="9"/>
<feature type="region of interest" description="Disordered" evidence="11">
    <location>
        <begin position="111"/>
        <end position="148"/>
    </location>
</feature>
<dbReference type="GO" id="GO:1903457">
    <property type="term" value="P:lactate catabolic process"/>
    <property type="evidence" value="ECO:0007669"/>
    <property type="project" value="TreeGrafter"/>
</dbReference>
<dbReference type="EMBL" id="JPDN02000004">
    <property type="protein sequence ID" value="PON29626.1"/>
    <property type="molecule type" value="Genomic_DNA"/>
</dbReference>
<evidence type="ECO:0000256" key="10">
    <source>
        <dbReference type="ARBA" id="ARBA00051436"/>
    </source>
</evidence>
<evidence type="ECO:0000256" key="8">
    <source>
        <dbReference type="ARBA" id="ARBA00023128"/>
    </source>
</evidence>
<dbReference type="Gene3D" id="3.30.70.2740">
    <property type="match status" value="1"/>
</dbReference>
<proteinExistence type="inferred from homology"/>
<dbReference type="Pfam" id="PF01565">
    <property type="entry name" value="FAD_binding_4"/>
    <property type="match status" value="1"/>
</dbReference>
<dbReference type="InterPro" id="IPR016169">
    <property type="entry name" value="FAD-bd_PCMH_sub2"/>
</dbReference>
<dbReference type="InterPro" id="IPR016164">
    <property type="entry name" value="FAD-linked_Oxase-like_C"/>
</dbReference>
<name>A0A2P4ZZC0_9HYPO</name>
<keyword evidence="5" id="KW-0274">FAD</keyword>
<dbReference type="PANTHER" id="PTHR11748:SF111">
    <property type="entry name" value="D-LACTATE DEHYDROGENASE, MITOCHONDRIAL-RELATED"/>
    <property type="match status" value="1"/>
</dbReference>
<sequence length="629" mass="68119">MPARPLIQAQSLLRGGRAYGVHLPARSAMAPVSAPISLGRASPHCRGYHVSSRVLASSASNGTHNASSSSGASQNASVHVSGWSSGSVLAVAVAAAISGWGLSSLVPLLSRDTRGKGKNKGQSNQDDDDTKDGENKKDGRKEHVSLADNDDGEAISDIVWELGNQKDIISTDPEDLLAHGYSEWSTVNPDELPVAVAYPRTTEHVATIVRVCHRHRVPVIPFSGGTSLEGNFSAPYGGVSIDFAYMNNIIQVNKDDMDVIVQPSVAWRDLNDELVKLGTGLFFPVDPGPTARIGGMIGTNCSGTNAVRYGTMKDWVINLTVVLSDGQIIKTRRRPRKSSAGYNLNSLFVGSEGTLGIVTEATLKLAVLPEETSVAVVTFPSIRHAASAAASIMQAAIPMQCLEIMDEVQMRVVNLSKFTAPRVWVEKPTLFLKFAGTKGSVKEQIELVEKITANHKGGNFEFAKDEQEQKLLWSARKESLWSMLSLRKEGEDVWSTDVAVPLSRLADIIEVSKKEMDELGLFASILGHIGDGNFHESIMYNKNNESERAKVEACVKNMVRLAIEMDGTCTGEHGVGWGKKESLLWEVGSETVGVMATIKKSLDPRWILNPGKIMDVPWERQDDHSAAKD</sequence>
<dbReference type="InterPro" id="IPR006094">
    <property type="entry name" value="Oxid_FAD_bind_N"/>
</dbReference>
<keyword evidence="7" id="KW-0560">Oxidoreductase</keyword>
<dbReference type="Gene3D" id="3.30.465.10">
    <property type="match status" value="1"/>
</dbReference>
<reference evidence="13 14" key="1">
    <citation type="journal article" date="2016" name="Genome Announc.">
        <title>Draft Whole-Genome Sequence of Trichoderma gamsii T6085, a Promising Biocontrol Agent of Fusarium Head Blight on Wheat.</title>
        <authorList>
            <person name="Baroncelli R."/>
            <person name="Zapparata A."/>
            <person name="Piaggeschi G."/>
            <person name="Sarrocco S."/>
            <person name="Vannacci G."/>
        </authorList>
    </citation>
    <scope>NUCLEOTIDE SEQUENCE [LARGE SCALE GENOMIC DNA]</scope>
    <source>
        <strain evidence="13 14">T6085</strain>
    </source>
</reference>
<comment type="caution">
    <text evidence="13">The sequence shown here is derived from an EMBL/GenBank/DDBJ whole genome shotgun (WGS) entry which is preliminary data.</text>
</comment>
<dbReference type="GO" id="GO:0005739">
    <property type="term" value="C:mitochondrion"/>
    <property type="evidence" value="ECO:0007669"/>
    <property type="project" value="UniProtKB-SubCell"/>
</dbReference>
<dbReference type="SUPFAM" id="SSF55103">
    <property type="entry name" value="FAD-linked oxidases, C-terminal domain"/>
    <property type="match status" value="1"/>
</dbReference>
<gene>
    <name evidence="13" type="ORF">TGAM01_v201875</name>
</gene>
<dbReference type="InterPro" id="IPR016171">
    <property type="entry name" value="Vanillyl_alc_oxidase_C-sub2"/>
</dbReference>
<keyword evidence="6" id="KW-0809">Transit peptide</keyword>
<evidence type="ECO:0000256" key="7">
    <source>
        <dbReference type="ARBA" id="ARBA00023002"/>
    </source>
</evidence>
<evidence type="ECO:0000256" key="4">
    <source>
        <dbReference type="ARBA" id="ARBA00022630"/>
    </source>
</evidence>
<evidence type="ECO:0000259" key="12">
    <source>
        <dbReference type="PROSITE" id="PS51387"/>
    </source>
</evidence>
<dbReference type="GeneID" id="29988407"/>
<dbReference type="GO" id="GO:0071949">
    <property type="term" value="F:FAD binding"/>
    <property type="evidence" value="ECO:0007669"/>
    <property type="project" value="InterPro"/>
</dbReference>
<dbReference type="PROSITE" id="PS51387">
    <property type="entry name" value="FAD_PCMH"/>
    <property type="match status" value="1"/>
</dbReference>
<keyword evidence="14" id="KW-1185">Reference proteome</keyword>
<dbReference type="PANTHER" id="PTHR11748">
    <property type="entry name" value="D-LACTATE DEHYDROGENASE"/>
    <property type="match status" value="1"/>
</dbReference>
<evidence type="ECO:0000313" key="14">
    <source>
        <dbReference type="Proteomes" id="UP000054821"/>
    </source>
</evidence>
<evidence type="ECO:0000256" key="3">
    <source>
        <dbReference type="ARBA" id="ARBA00008000"/>
    </source>
</evidence>
<dbReference type="Pfam" id="PF02913">
    <property type="entry name" value="FAD-oxidase_C"/>
    <property type="match status" value="1"/>
</dbReference>
<evidence type="ECO:0000256" key="6">
    <source>
        <dbReference type="ARBA" id="ARBA00022946"/>
    </source>
</evidence>
<evidence type="ECO:0000256" key="9">
    <source>
        <dbReference type="ARBA" id="ARBA00038897"/>
    </source>
</evidence>
<evidence type="ECO:0000313" key="13">
    <source>
        <dbReference type="EMBL" id="PON29626.1"/>
    </source>
</evidence>
<dbReference type="AlphaFoldDB" id="A0A2P4ZZC0"/>
<dbReference type="RefSeq" id="XP_018658482.1">
    <property type="nucleotide sequence ID" value="XM_018808324.1"/>
</dbReference>
<dbReference type="FunFam" id="3.30.70.2740:FF:000001">
    <property type="entry name" value="D-lactate dehydrogenase mitochondrial"/>
    <property type="match status" value="1"/>
</dbReference>
<comment type="cofactor">
    <cofactor evidence="1">
        <name>FAD</name>
        <dbReference type="ChEBI" id="CHEBI:57692"/>
    </cofactor>
</comment>
<comment type="catalytic activity">
    <reaction evidence="10">
        <text>(R)-lactate + 2 Fe(III)-[cytochrome c] = 2 Fe(II)-[cytochrome c] + pyruvate + 2 H(+)</text>
        <dbReference type="Rhea" id="RHEA:13521"/>
        <dbReference type="Rhea" id="RHEA-COMP:10350"/>
        <dbReference type="Rhea" id="RHEA-COMP:14399"/>
        <dbReference type="ChEBI" id="CHEBI:15361"/>
        <dbReference type="ChEBI" id="CHEBI:15378"/>
        <dbReference type="ChEBI" id="CHEBI:16004"/>
        <dbReference type="ChEBI" id="CHEBI:29033"/>
        <dbReference type="ChEBI" id="CHEBI:29034"/>
        <dbReference type="EC" id="1.1.2.4"/>
    </reaction>
</comment>
<organism evidence="13 14">
    <name type="scientific">Trichoderma gamsii</name>
    <dbReference type="NCBI Taxonomy" id="398673"/>
    <lineage>
        <taxon>Eukaryota</taxon>
        <taxon>Fungi</taxon>
        <taxon>Dikarya</taxon>
        <taxon>Ascomycota</taxon>
        <taxon>Pezizomycotina</taxon>
        <taxon>Sordariomycetes</taxon>
        <taxon>Hypocreomycetidae</taxon>
        <taxon>Hypocreales</taxon>
        <taxon>Hypocreaceae</taxon>
        <taxon>Trichoderma</taxon>
    </lineage>
</organism>
<evidence type="ECO:0000256" key="2">
    <source>
        <dbReference type="ARBA" id="ARBA00004173"/>
    </source>
</evidence>